<sequence length="181" mass="19478">MTPSEAARLLAHVAAFDRRTVGESDARAWAAALEDLPLDDDTMKAVVRYFAAESRWLMPADVRTGVRKIREDRARDIVGAGQPAEVPDADPDDVQGYLAALRDQRTRAAAGAVLRPRPVAELIASAGRPVVRPATGPLAVACPHCHSARGERCRLRSGGRLMSDYHPSRYDAAQAAATEGK</sequence>
<dbReference type="AlphaFoldDB" id="A0A1J7BIG9"/>
<keyword evidence="3" id="KW-1185">Reference proteome</keyword>
<accession>A0A1J7BIG9</accession>
<dbReference type="EMBL" id="MLCF01000021">
    <property type="protein sequence ID" value="OIV38451.1"/>
    <property type="molecule type" value="Genomic_DNA"/>
</dbReference>
<dbReference type="Pfam" id="PF24623">
    <property type="entry name" value="Phage_zn_bind_8"/>
    <property type="match status" value="1"/>
</dbReference>
<evidence type="ECO:0000313" key="2">
    <source>
        <dbReference type="EMBL" id="OIV38451.1"/>
    </source>
</evidence>
<evidence type="ECO:0000313" key="3">
    <source>
        <dbReference type="Proteomes" id="UP000243342"/>
    </source>
</evidence>
<dbReference type="RefSeq" id="WP_071655529.1">
    <property type="nucleotide sequence ID" value="NZ_MLCF01000021.1"/>
</dbReference>
<feature type="domain" description="DNA-binding phage zinc finger" evidence="1">
    <location>
        <begin position="131"/>
        <end position="178"/>
    </location>
</feature>
<dbReference type="Proteomes" id="UP000243342">
    <property type="component" value="Unassembled WGS sequence"/>
</dbReference>
<dbReference type="STRING" id="1428644.BIV57_05440"/>
<reference evidence="2 3" key="1">
    <citation type="submission" date="2016-10" db="EMBL/GenBank/DDBJ databases">
        <title>Genome sequence of Streptomyces gilvigriseus MUSC 26.</title>
        <authorList>
            <person name="Lee L.-H."/>
            <person name="Ser H.-L."/>
        </authorList>
    </citation>
    <scope>NUCLEOTIDE SEQUENCE [LARGE SCALE GENOMIC DNA]</scope>
    <source>
        <strain evidence="2 3">MUSC 26</strain>
    </source>
</reference>
<protein>
    <recommendedName>
        <fullName evidence="1">DNA-binding phage zinc finger domain-containing protein</fullName>
    </recommendedName>
</protein>
<dbReference type="OrthoDB" id="4764618at2"/>
<comment type="caution">
    <text evidence="2">The sequence shown here is derived from an EMBL/GenBank/DDBJ whole genome shotgun (WGS) entry which is preliminary data.</text>
</comment>
<organism evidence="2 3">
    <name type="scientific">Mangrovactinospora gilvigrisea</name>
    <dbReference type="NCBI Taxonomy" id="1428644"/>
    <lineage>
        <taxon>Bacteria</taxon>
        <taxon>Bacillati</taxon>
        <taxon>Actinomycetota</taxon>
        <taxon>Actinomycetes</taxon>
        <taxon>Kitasatosporales</taxon>
        <taxon>Streptomycetaceae</taxon>
        <taxon>Mangrovactinospora</taxon>
    </lineage>
</organism>
<name>A0A1J7BIG9_9ACTN</name>
<dbReference type="InterPro" id="IPR056911">
    <property type="entry name" value="Phage_Znf_bind_put"/>
</dbReference>
<proteinExistence type="predicted"/>
<evidence type="ECO:0000259" key="1">
    <source>
        <dbReference type="Pfam" id="PF24623"/>
    </source>
</evidence>
<gene>
    <name evidence="2" type="ORF">BIV57_05440</name>
</gene>